<dbReference type="Proteomes" id="UP000674938">
    <property type="component" value="Unassembled WGS sequence"/>
</dbReference>
<organism evidence="2 3">
    <name type="scientific">Vagococcus allomyrinae</name>
    <dbReference type="NCBI Taxonomy" id="2794353"/>
    <lineage>
        <taxon>Bacteria</taxon>
        <taxon>Bacillati</taxon>
        <taxon>Bacillota</taxon>
        <taxon>Bacilli</taxon>
        <taxon>Lactobacillales</taxon>
        <taxon>Enterococcaceae</taxon>
        <taxon>Vagococcus</taxon>
    </lineage>
</organism>
<dbReference type="InterPro" id="IPR000182">
    <property type="entry name" value="GNAT_dom"/>
</dbReference>
<proteinExistence type="predicted"/>
<dbReference type="Gene3D" id="3.40.630.30">
    <property type="match status" value="1"/>
</dbReference>
<dbReference type="SUPFAM" id="SSF55729">
    <property type="entry name" value="Acyl-CoA N-acyltransferases (Nat)"/>
    <property type="match status" value="1"/>
</dbReference>
<dbReference type="GO" id="GO:0016747">
    <property type="term" value="F:acyltransferase activity, transferring groups other than amino-acyl groups"/>
    <property type="evidence" value="ECO:0007669"/>
    <property type="project" value="InterPro"/>
</dbReference>
<evidence type="ECO:0000313" key="3">
    <source>
        <dbReference type="Proteomes" id="UP000674938"/>
    </source>
</evidence>
<dbReference type="RefSeq" id="WP_209526476.1">
    <property type="nucleotide sequence ID" value="NZ_JAEEGA010000004.1"/>
</dbReference>
<dbReference type="InterPro" id="IPR016181">
    <property type="entry name" value="Acyl_CoA_acyltransferase"/>
</dbReference>
<sequence length="150" mass="16399">MAHTIVIENAGVADLQQIYQLQCRVFHEEQGIPLADIPLTAAKEPQWWCAKLDQKIVGAVAVWREDGVTHWGRFLVAPAYRGRHIGSQLARESLAAIFAQGVEKVTLEARASTVKILLSLGGSVTGAEKIFYQGTITPMVIAQQSFSQGK</sequence>
<dbReference type="PROSITE" id="PS51186">
    <property type="entry name" value="GNAT"/>
    <property type="match status" value="1"/>
</dbReference>
<protein>
    <submittedName>
        <fullName evidence="2">GNAT family N-acetyltransferase</fullName>
    </submittedName>
</protein>
<comment type="caution">
    <text evidence="2">The sequence shown here is derived from an EMBL/GenBank/DDBJ whole genome shotgun (WGS) entry which is preliminary data.</text>
</comment>
<feature type="domain" description="N-acetyltransferase" evidence="1">
    <location>
        <begin position="5"/>
        <end position="144"/>
    </location>
</feature>
<dbReference type="AlphaFoldDB" id="A0A940SU38"/>
<evidence type="ECO:0000259" key="1">
    <source>
        <dbReference type="PROSITE" id="PS51186"/>
    </source>
</evidence>
<evidence type="ECO:0000313" key="2">
    <source>
        <dbReference type="EMBL" id="MBP1040935.1"/>
    </source>
</evidence>
<gene>
    <name evidence="2" type="ORF">I6N95_07955</name>
</gene>
<reference evidence="2" key="1">
    <citation type="submission" date="2020-12" db="EMBL/GenBank/DDBJ databases">
        <title>Vagococcus allomyrinae sp. nov. and Enterococcus lavae sp. nov., isolated from the larvae of Allomyrina dichotoma.</title>
        <authorList>
            <person name="Lee S.D."/>
        </authorList>
    </citation>
    <scope>NUCLEOTIDE SEQUENCE</scope>
    <source>
        <strain evidence="2">BWB3-3</strain>
    </source>
</reference>
<accession>A0A940SU38</accession>
<name>A0A940SU38_9ENTE</name>
<dbReference type="Pfam" id="PF00583">
    <property type="entry name" value="Acetyltransf_1"/>
    <property type="match status" value="1"/>
</dbReference>
<keyword evidence="3" id="KW-1185">Reference proteome</keyword>
<dbReference type="CDD" id="cd04301">
    <property type="entry name" value="NAT_SF"/>
    <property type="match status" value="1"/>
</dbReference>
<dbReference type="EMBL" id="JAEEGA010000004">
    <property type="protein sequence ID" value="MBP1040935.1"/>
    <property type="molecule type" value="Genomic_DNA"/>
</dbReference>